<dbReference type="Proteomes" id="UP000681720">
    <property type="component" value="Unassembled WGS sequence"/>
</dbReference>
<dbReference type="Proteomes" id="UP000681967">
    <property type="component" value="Unassembled WGS sequence"/>
</dbReference>
<evidence type="ECO:0000259" key="1">
    <source>
        <dbReference type="Pfam" id="PF14551"/>
    </source>
</evidence>
<gene>
    <name evidence="2" type="ORF">BYL167_LOCUS34980</name>
    <name evidence="3" type="ORF">BYL167_LOCUS38770</name>
    <name evidence="4" type="ORF">GIL414_LOCUS54377</name>
</gene>
<reference evidence="3" key="1">
    <citation type="submission" date="2021-02" db="EMBL/GenBank/DDBJ databases">
        <authorList>
            <person name="Nowell W R."/>
        </authorList>
    </citation>
    <scope>NUCLEOTIDE SEQUENCE</scope>
</reference>
<feature type="non-terminal residue" evidence="3">
    <location>
        <position position="61"/>
    </location>
</feature>
<dbReference type="Gene3D" id="3.30.1640.10">
    <property type="entry name" value="mini-chromosome maintenance (MCM) complex, chain A, domain 1"/>
    <property type="match status" value="1"/>
</dbReference>
<dbReference type="Pfam" id="PF14551">
    <property type="entry name" value="MCM_N"/>
    <property type="match status" value="1"/>
</dbReference>
<protein>
    <recommendedName>
        <fullName evidence="1">MCM N-terminal domain-containing protein</fullName>
    </recommendedName>
</protein>
<dbReference type="EMBL" id="CAJOBH010072364">
    <property type="protein sequence ID" value="CAF4477803.1"/>
    <property type="molecule type" value="Genomic_DNA"/>
</dbReference>
<name>A0A8S2YRS7_9BILA</name>
<dbReference type="AlphaFoldDB" id="A0A8S2YRS7"/>
<evidence type="ECO:0000313" key="3">
    <source>
        <dbReference type="EMBL" id="CAF4567547.1"/>
    </source>
</evidence>
<dbReference type="InterPro" id="IPR027925">
    <property type="entry name" value="MCM_N"/>
</dbReference>
<comment type="caution">
    <text evidence="3">The sequence shown here is derived from an EMBL/GenBank/DDBJ whole genome shotgun (WGS) entry which is preliminary data.</text>
</comment>
<evidence type="ECO:0000313" key="4">
    <source>
        <dbReference type="EMBL" id="CAF4952014.1"/>
    </source>
</evidence>
<proteinExistence type="predicted"/>
<feature type="domain" description="MCM N-terminal" evidence="1">
    <location>
        <begin position="2"/>
        <end position="60"/>
    </location>
</feature>
<evidence type="ECO:0000313" key="2">
    <source>
        <dbReference type="EMBL" id="CAF4477803.1"/>
    </source>
</evidence>
<organism evidence="3 5">
    <name type="scientific">Rotaria magnacalcarata</name>
    <dbReference type="NCBI Taxonomy" id="392030"/>
    <lineage>
        <taxon>Eukaryota</taxon>
        <taxon>Metazoa</taxon>
        <taxon>Spiralia</taxon>
        <taxon>Gnathifera</taxon>
        <taxon>Rotifera</taxon>
        <taxon>Eurotatoria</taxon>
        <taxon>Bdelloidea</taxon>
        <taxon>Philodinida</taxon>
        <taxon>Philodinidae</taxon>
        <taxon>Rotaria</taxon>
    </lineage>
</organism>
<dbReference type="EMBL" id="CAJOBH010091519">
    <property type="protein sequence ID" value="CAF4567547.1"/>
    <property type="molecule type" value="Genomic_DNA"/>
</dbReference>
<evidence type="ECO:0000313" key="5">
    <source>
        <dbReference type="Proteomes" id="UP000681967"/>
    </source>
</evidence>
<feature type="non-terminal residue" evidence="3">
    <location>
        <position position="1"/>
    </location>
</feature>
<dbReference type="EMBL" id="CAJOBJ010190579">
    <property type="protein sequence ID" value="CAF4952014.1"/>
    <property type="molecule type" value="Genomic_DNA"/>
</dbReference>
<accession>A0A8S2YRS7</accession>
<sequence length="61" mass="7233">NDESRLIVNINDLRRKNPRRTKALQDNAFEELMCFQRAIRELISATDAIYAKQFEEFFIGL</sequence>